<dbReference type="SUPFAM" id="SSF51445">
    <property type="entry name" value="(Trans)glycosidases"/>
    <property type="match status" value="1"/>
</dbReference>
<dbReference type="Gene3D" id="3.20.20.80">
    <property type="entry name" value="Glycosidases"/>
    <property type="match status" value="2"/>
</dbReference>
<evidence type="ECO:0000256" key="7">
    <source>
        <dbReference type="ARBA" id="ARBA00023277"/>
    </source>
</evidence>
<evidence type="ECO:0000256" key="2">
    <source>
        <dbReference type="ARBA" id="ARBA00005684"/>
    </source>
</evidence>
<accession>A0A7M2YZW3</accession>
<evidence type="ECO:0000256" key="4">
    <source>
        <dbReference type="ARBA" id="ARBA00020295"/>
    </source>
</evidence>
<comment type="catalytic activity">
    <reaction evidence="1">
        <text>Transfers a segment of a (1-&gt;4)-alpha-D-glucan to a new position in an acceptor, which may be glucose or a (1-&gt;4)-alpha-D-glucan.</text>
        <dbReference type="EC" id="2.4.1.25"/>
    </reaction>
</comment>
<keyword evidence="7" id="KW-0119">Carbohydrate metabolism</keyword>
<comment type="similarity">
    <text evidence="2">Belongs to the disproportionating enzyme family.</text>
</comment>
<dbReference type="AlphaFoldDB" id="A0A7M2YZW3"/>
<dbReference type="InterPro" id="IPR017853">
    <property type="entry name" value="GH"/>
</dbReference>
<dbReference type="GO" id="GO:0004134">
    <property type="term" value="F:4-alpha-glucanotransferase activity"/>
    <property type="evidence" value="ECO:0007669"/>
    <property type="project" value="UniProtKB-EC"/>
</dbReference>
<dbReference type="OrthoDB" id="9811841at2"/>
<evidence type="ECO:0000256" key="1">
    <source>
        <dbReference type="ARBA" id="ARBA00000439"/>
    </source>
</evidence>
<dbReference type="PANTHER" id="PTHR32438">
    <property type="entry name" value="4-ALPHA-GLUCANOTRANSFERASE DPE1, CHLOROPLASTIC/AMYLOPLASTIC"/>
    <property type="match status" value="1"/>
</dbReference>
<dbReference type="PANTHER" id="PTHR32438:SF5">
    <property type="entry name" value="4-ALPHA-GLUCANOTRANSFERASE DPE1, CHLOROPLASTIC_AMYLOPLASTIC"/>
    <property type="match status" value="1"/>
</dbReference>
<protein>
    <recommendedName>
        <fullName evidence="4">4-alpha-glucanotransferase</fullName>
        <ecNumber evidence="3">2.4.1.25</ecNumber>
    </recommendedName>
    <alternativeName>
        <fullName evidence="8">Amylomaltase</fullName>
    </alternativeName>
    <alternativeName>
        <fullName evidence="9">Disproportionating enzyme</fullName>
    </alternativeName>
</protein>
<comment type="caution">
    <text evidence="10">The sequence shown here is derived from an EMBL/GenBank/DDBJ whole genome shotgun (WGS) entry which is preliminary data.</text>
</comment>
<gene>
    <name evidence="10" type="ORF">Gocc_0095</name>
</gene>
<dbReference type="GO" id="GO:0005975">
    <property type="term" value="P:carbohydrate metabolic process"/>
    <property type="evidence" value="ECO:0007669"/>
    <property type="project" value="InterPro"/>
</dbReference>
<sequence>MWLTRSLGVALHPTSLPGGRLGPEAYAFVDWLAAAGVRWWQVLPLNPPDEFGSPYASTSAFACWPGLLADPGAAVAPSDLRAFERRHAYWIGDWVDYAGGDALAGQVRVEREWSALRAYAAQRGVRIVGDVPIYVARGGCDHTAHPELFLPGDVVAGAPPDPLNGEGQKWGNPLYDWEALAREGYRWWTERMRRVLGLVDVFRIDHFRGFAGYWTVPASAETAREGHWTPGPGAAVFRAAEAELGPLPVIAEDLGLITPDVQALRDELGFPGMVVLLWAFGGPADNPHRLEHHRVNQVVYTSTHDTDTLAGHFPGQEPWPLLELALSSRCALAVVPAQDVLELGSEARMNRPGEVGGNWSWRLEPGRLGPGEAARLRRAGEAAARV</sequence>
<evidence type="ECO:0000313" key="11">
    <source>
        <dbReference type="Proteomes" id="UP000254134"/>
    </source>
</evidence>
<organism evidence="10 11">
    <name type="scientific">Gaiella occulta</name>
    <dbReference type="NCBI Taxonomy" id="1002870"/>
    <lineage>
        <taxon>Bacteria</taxon>
        <taxon>Bacillati</taxon>
        <taxon>Actinomycetota</taxon>
        <taxon>Thermoleophilia</taxon>
        <taxon>Gaiellales</taxon>
        <taxon>Gaiellaceae</taxon>
        <taxon>Gaiella</taxon>
    </lineage>
</organism>
<reference evidence="10 11" key="1">
    <citation type="submission" date="2018-07" db="EMBL/GenBank/DDBJ databases">
        <title>High-quality-draft genome sequence of Gaiella occulta.</title>
        <authorList>
            <person name="Severino R."/>
            <person name="Froufe H.J.C."/>
            <person name="Rainey F.A."/>
            <person name="Barroso C."/>
            <person name="Albuquerque L."/>
            <person name="Lobo-Da-Cunha A."/>
            <person name="Da Costa M.S."/>
            <person name="Egas C."/>
        </authorList>
    </citation>
    <scope>NUCLEOTIDE SEQUENCE [LARGE SCALE GENOMIC DNA]</scope>
    <source>
        <strain evidence="10 11">F2-233</strain>
    </source>
</reference>
<evidence type="ECO:0000256" key="5">
    <source>
        <dbReference type="ARBA" id="ARBA00022676"/>
    </source>
</evidence>
<evidence type="ECO:0000313" key="10">
    <source>
        <dbReference type="EMBL" id="RDI75676.1"/>
    </source>
</evidence>
<dbReference type="Proteomes" id="UP000254134">
    <property type="component" value="Unassembled WGS sequence"/>
</dbReference>
<dbReference type="EMBL" id="QQZY01000001">
    <property type="protein sequence ID" value="RDI75676.1"/>
    <property type="molecule type" value="Genomic_DNA"/>
</dbReference>
<keyword evidence="5" id="KW-0328">Glycosyltransferase</keyword>
<keyword evidence="6 10" id="KW-0808">Transferase</keyword>
<reference evidence="11" key="2">
    <citation type="journal article" date="2019" name="MicrobiologyOpen">
        <title>High-quality draft genome sequence of Gaiella occulta isolated from a 150 meter deep mineral water borehole and comparison with the genome sequences of other deep-branching lineages of the phylum Actinobacteria.</title>
        <authorList>
            <person name="Severino R."/>
            <person name="Froufe H.J.C."/>
            <person name="Barroso C."/>
            <person name="Albuquerque L."/>
            <person name="Lobo-da-Cunha A."/>
            <person name="da Costa M.S."/>
            <person name="Egas C."/>
        </authorList>
    </citation>
    <scope>NUCLEOTIDE SEQUENCE [LARGE SCALE GENOMIC DNA]</scope>
    <source>
        <strain evidence="11">F2-233</strain>
    </source>
</reference>
<evidence type="ECO:0000256" key="6">
    <source>
        <dbReference type="ARBA" id="ARBA00022679"/>
    </source>
</evidence>
<name>A0A7M2YZW3_9ACTN</name>
<evidence type="ECO:0000256" key="8">
    <source>
        <dbReference type="ARBA" id="ARBA00031423"/>
    </source>
</evidence>
<keyword evidence="11" id="KW-1185">Reference proteome</keyword>
<dbReference type="RefSeq" id="WP_114794577.1">
    <property type="nucleotide sequence ID" value="NZ_QQZY01000001.1"/>
</dbReference>
<dbReference type="EC" id="2.4.1.25" evidence="3"/>
<evidence type="ECO:0000256" key="9">
    <source>
        <dbReference type="ARBA" id="ARBA00031501"/>
    </source>
</evidence>
<dbReference type="InterPro" id="IPR003385">
    <property type="entry name" value="Glyco_hydro_77"/>
</dbReference>
<proteinExistence type="inferred from homology"/>
<evidence type="ECO:0000256" key="3">
    <source>
        <dbReference type="ARBA" id="ARBA00012560"/>
    </source>
</evidence>
<dbReference type="Pfam" id="PF02446">
    <property type="entry name" value="Glyco_hydro_77"/>
    <property type="match status" value="2"/>
</dbReference>